<evidence type="ECO:0000256" key="4">
    <source>
        <dbReference type="ARBA" id="ARBA00018070"/>
    </source>
</evidence>
<comment type="similarity">
    <text evidence="3">Belongs to the ATG2 family.</text>
</comment>
<dbReference type="GO" id="GO:0034045">
    <property type="term" value="C:phagophore assembly site membrane"/>
    <property type="evidence" value="ECO:0007669"/>
    <property type="project" value="UniProtKB-SubCell"/>
</dbReference>
<evidence type="ECO:0000256" key="2">
    <source>
        <dbReference type="ARBA" id="ARBA00004623"/>
    </source>
</evidence>
<keyword evidence="6" id="KW-0256">Endoplasmic reticulum</keyword>
<accession>A0A8S2IZW3</accession>
<keyword evidence="7" id="KW-0072">Autophagy</keyword>
<dbReference type="GO" id="GO:0005789">
    <property type="term" value="C:endoplasmic reticulum membrane"/>
    <property type="evidence" value="ECO:0007669"/>
    <property type="project" value="UniProtKB-SubCell"/>
</dbReference>
<dbReference type="GO" id="GO:0034727">
    <property type="term" value="P:piecemeal microautophagy of the nucleus"/>
    <property type="evidence" value="ECO:0007669"/>
    <property type="project" value="TreeGrafter"/>
</dbReference>
<dbReference type="EMBL" id="CAJOBI010000043">
    <property type="protein sequence ID" value="CAF3786888.1"/>
    <property type="molecule type" value="Genomic_DNA"/>
</dbReference>
<name>A0A8S2IZW3_9BILA</name>
<protein>
    <recommendedName>
        <fullName evidence="4">Autophagy-related protein 2</fullName>
    </recommendedName>
</protein>
<feature type="region of interest" description="Disordered" evidence="12">
    <location>
        <begin position="1678"/>
        <end position="1709"/>
    </location>
</feature>
<evidence type="ECO:0000256" key="11">
    <source>
        <dbReference type="ARBA" id="ARBA00024615"/>
    </source>
</evidence>
<dbReference type="GO" id="GO:0061709">
    <property type="term" value="P:reticulophagy"/>
    <property type="evidence" value="ECO:0007669"/>
    <property type="project" value="TreeGrafter"/>
</dbReference>
<feature type="compositionally biased region" description="Low complexity" evidence="12">
    <location>
        <begin position="1881"/>
        <end position="1890"/>
    </location>
</feature>
<keyword evidence="5" id="KW-0813">Transport</keyword>
<evidence type="ECO:0000256" key="6">
    <source>
        <dbReference type="ARBA" id="ARBA00022824"/>
    </source>
</evidence>
<dbReference type="GO" id="GO:0006869">
    <property type="term" value="P:lipid transport"/>
    <property type="evidence" value="ECO:0007669"/>
    <property type="project" value="UniProtKB-KW"/>
</dbReference>
<evidence type="ECO:0000256" key="3">
    <source>
        <dbReference type="ARBA" id="ARBA00009714"/>
    </source>
</evidence>
<dbReference type="PANTHER" id="PTHR13190:SF1">
    <property type="entry name" value="AUTOPHAGY-RELATED 2, ISOFORM A"/>
    <property type="match status" value="1"/>
</dbReference>
<gene>
    <name evidence="13" type="ORF">SMN809_LOCUS419</name>
</gene>
<dbReference type="GO" id="GO:0061723">
    <property type="term" value="P:glycophagy"/>
    <property type="evidence" value="ECO:0007669"/>
    <property type="project" value="TreeGrafter"/>
</dbReference>
<dbReference type="Pfam" id="PF13329">
    <property type="entry name" value="ATG2_CAD"/>
    <property type="match status" value="3"/>
</dbReference>
<feature type="region of interest" description="Disordered" evidence="12">
    <location>
        <begin position="1880"/>
        <end position="1902"/>
    </location>
</feature>
<feature type="region of interest" description="Disordered" evidence="12">
    <location>
        <begin position="439"/>
        <end position="479"/>
    </location>
</feature>
<reference evidence="13" key="1">
    <citation type="submission" date="2021-02" db="EMBL/GenBank/DDBJ databases">
        <authorList>
            <person name="Nowell W R."/>
        </authorList>
    </citation>
    <scope>NUCLEOTIDE SEQUENCE</scope>
</reference>
<dbReference type="GO" id="GO:0000045">
    <property type="term" value="P:autophagosome assembly"/>
    <property type="evidence" value="ECO:0007669"/>
    <property type="project" value="TreeGrafter"/>
</dbReference>
<feature type="compositionally biased region" description="Polar residues" evidence="12">
    <location>
        <begin position="439"/>
        <end position="450"/>
    </location>
</feature>
<organism evidence="13 14">
    <name type="scientific">Rotaria magnacalcarata</name>
    <dbReference type="NCBI Taxonomy" id="392030"/>
    <lineage>
        <taxon>Eukaryota</taxon>
        <taxon>Metazoa</taxon>
        <taxon>Spiralia</taxon>
        <taxon>Gnathifera</taxon>
        <taxon>Rotifera</taxon>
        <taxon>Eurotatoria</taxon>
        <taxon>Bdelloidea</taxon>
        <taxon>Philodinida</taxon>
        <taxon>Philodinidae</taxon>
        <taxon>Rotaria</taxon>
    </lineage>
</organism>
<dbReference type="InterPro" id="IPR026849">
    <property type="entry name" value="ATG2"/>
</dbReference>
<proteinExistence type="inferred from homology"/>
<evidence type="ECO:0000313" key="14">
    <source>
        <dbReference type="Proteomes" id="UP000676336"/>
    </source>
</evidence>
<sequence length="1991" mass="225127">MPWQSFIPWSNSLKTRACRQLIHHYLGVFFQEKLSLDQLSVDLFSGRSQVKDVILNLNALNESLTNNNIPLEVVKAYVGEINLSIPWTSLLRDNSTLDIKDLEITIRPKQTNDQKLTDAGFEISTMFNSMNTSMLIAQECLKNETEEDTTYQGLETFAATIDSILARVRVTLTDTVIRLEHLINDGENGVALEIRIKKFEYFDSEATSIDMTVALDSNSLIRPTVFTNKNFVLSGVTFYTDEFSIFKNSSSMTESSVLNSSNRLIADSMMTSVLTNSSSGMMTTTTGGNTRMVGYETFDPILCLTISGKQDIRLKLKQSEQIFGPKVEIEAHCGSVNCLLTPKQLQSLTILLAAYQKAALHSTSDPALYNTSYGNTRRMTEDDFKRIEQNAAEEIRRKNCQMSAQQYDNDNYHHAGLHNAADPSESMFCSVEGMSLSNDLTSSYTSSRPDSISTTSHRYRRSSSHQHSSSNQPTTEKTRLKEEAKRLFEQGRSIISMKCRFQFNFISLCLLHRDIQTSSISLREFSDAYFSNISTINTSGILDDRQINEYRLKYSQACFNDHLLLFGKPLIIDLSQQSAENCLCLELDIRLSSADLCECLRPENTNIKPNTMNDTKQMIFNRLLSFIRSNETNFDSLSSFQMPYNSVQPSIQISIMNFDINQNKKKKSSNAFTRNLAALRPFTDVNIRLGSCQIDFDVSIIDRIYSLKNAFQGYNSPPTNNNANDSVSMLTVSSPNCILNLRFPIADLQPLNKRRPWWIQGVQKEILVFDLKQVQFQSNFDNNESTTLTTTSDSIQVYYMSNSDAERSQIAQLSSSNGKVIKITVNITDLNDFTMNQLNNNPMTDTLFDSVFCRLPKNDKKLPLKNKNTLNDNRQVLEVADTETIHEFISSCSEETKLYLHISIPYVFIYVPDQVFLDTIYNRFVNNLLMWESSVPVSNDIPAHMFVTANNFSKQLTNSYRYTSPEQLDQTFQACQSINRRCIGQSFDDDQILSDEDDDTDEGGLTPKVSKKKGPNEFFMRFDVQDIHLALNAPMSDKTLKESRTSNSNIGEFRIDAQGLTLALVDGYQGDVNLQYFCFLSQSALLFHNGHGTVMKSNTPLKEVLSRSLPELITRLPSDAFPKYNNNGTMIRAAYEIRTTGDRADGKQKIIRGSLTVEGAMLHQRIVPKTESWLLQLIELFDLVDEDIPGYIPTTALVEWHLEFRHCAIHYRPLYFDSKCFIAIDSLTLTNTFVKNSKTTLLELNLDDWAIYLSKQKHDRYKIDLLNDYICIISGGAFEIRLCFNEPVENTAMMDPLVDIRIACNMIHIRSCSDSANALIELLKYVITNGDLQQPTNEISRSSTPVERKRNDRPVRLLNDDAINNEQLTIDDTSNQMLLIEDAMKPIGSLDRSVIQSEYDGNVLSNSHSDDIERGSVFASSSYDKDDDSSLFNQQQMRNIGENNGGFEFIDREIGMCRPPKNGVCEVHVLRDTPVQIHENYFAKPLERNDILNAPAHLPVPTLRFSVRQISIVWHIYGGSDFATPKPNDSHEQPIQLNINESVRFSSSAGSSPTQDKAGGRLYSSYDTTRVARHERGGPCRDLRTSMEFCISKARCQYETYSEQEKVSSRFVFAIHEFEIRDRLLARSEINKFLYLYTTEAAPRRTHADMLVVKILNTKPEVTEQNLNNTTTEYPLSSFDSDLSSSPLSGTTSSPTLNATTTNDSSQSSSSSVFIKHFVFSPACTIRIDYHGKLRNEQLFESGPLLHLLIGLAQLAKVDIYLKRISYKNGLLGYEKLLRFLLNEWLNDIRPTDVIKGIVPLSSISQIVIGIKDLFYLPIDQYRRDGRVFLGIQRGASSFTTSTALALIELSSQLVRCAHLAALLCFELVSSSTILNDEPISTSSSSSSSSQAIMVRNHPPPNDIREGVTYAVNVFRQSFNTTSHQLKTEAQLGRRRKGFLGVVGSLLRQMPSVAIQPIVTTTKAAENVLVGVRNQIDRDKRNDDKEKYRSE</sequence>
<dbReference type="GO" id="GO:0032266">
    <property type="term" value="F:phosphatidylinositol-3-phosphate binding"/>
    <property type="evidence" value="ECO:0007669"/>
    <property type="project" value="TreeGrafter"/>
</dbReference>
<keyword evidence="9" id="KW-0472">Membrane</keyword>
<dbReference type="GO" id="GO:0000422">
    <property type="term" value="P:autophagy of mitochondrion"/>
    <property type="evidence" value="ECO:0007669"/>
    <property type="project" value="TreeGrafter"/>
</dbReference>
<comment type="caution">
    <text evidence="13">The sequence shown here is derived from an EMBL/GenBank/DDBJ whole genome shotgun (WGS) entry which is preliminary data.</text>
</comment>
<dbReference type="GO" id="GO:0043495">
    <property type="term" value="F:protein-membrane adaptor activity"/>
    <property type="evidence" value="ECO:0007669"/>
    <property type="project" value="TreeGrafter"/>
</dbReference>
<keyword evidence="8" id="KW-0445">Lipid transport</keyword>
<evidence type="ECO:0000256" key="10">
    <source>
        <dbReference type="ARBA" id="ARBA00024479"/>
    </source>
</evidence>
<dbReference type="Proteomes" id="UP000676336">
    <property type="component" value="Unassembled WGS sequence"/>
</dbReference>
<feature type="compositionally biased region" description="Acidic residues" evidence="12">
    <location>
        <begin position="990"/>
        <end position="1002"/>
    </location>
</feature>
<evidence type="ECO:0000256" key="7">
    <source>
        <dbReference type="ARBA" id="ARBA00023006"/>
    </source>
</evidence>
<feature type="region of interest" description="Disordered" evidence="12">
    <location>
        <begin position="990"/>
        <end position="1012"/>
    </location>
</feature>
<evidence type="ECO:0000256" key="1">
    <source>
        <dbReference type="ARBA" id="ARBA00004406"/>
    </source>
</evidence>
<evidence type="ECO:0000256" key="12">
    <source>
        <dbReference type="SAM" id="MobiDB-lite"/>
    </source>
</evidence>
<evidence type="ECO:0000313" key="13">
    <source>
        <dbReference type="EMBL" id="CAF3786888.1"/>
    </source>
</evidence>
<evidence type="ECO:0000256" key="8">
    <source>
        <dbReference type="ARBA" id="ARBA00023055"/>
    </source>
</evidence>
<comment type="subcellular location">
    <subcellularLocation>
        <location evidence="1">Endoplasmic reticulum membrane</location>
        <topology evidence="1">Peripheral membrane protein</topology>
    </subcellularLocation>
    <subcellularLocation>
        <location evidence="2">Preautophagosomal structure membrane</location>
        <topology evidence="2">Peripheral membrane protein</topology>
    </subcellularLocation>
</comment>
<comment type="catalytic activity">
    <reaction evidence="11">
        <text>a 1,2-diacyl-sn-glycero-3-phosphoethanolamine(in) = a 1,2-diacyl-sn-glycero-3-phosphoethanolamine(out)</text>
        <dbReference type="Rhea" id="RHEA:38895"/>
        <dbReference type="ChEBI" id="CHEBI:64612"/>
    </reaction>
</comment>
<evidence type="ECO:0000256" key="9">
    <source>
        <dbReference type="ARBA" id="ARBA00023136"/>
    </source>
</evidence>
<dbReference type="PANTHER" id="PTHR13190">
    <property type="entry name" value="AUTOPHAGY-RELATED 2, ISOFORM A"/>
    <property type="match status" value="1"/>
</dbReference>
<dbReference type="GO" id="GO:0061908">
    <property type="term" value="C:phagophore"/>
    <property type="evidence" value="ECO:0007669"/>
    <property type="project" value="TreeGrafter"/>
</dbReference>
<comment type="catalytic activity">
    <reaction evidence="10">
        <text>a 1,2-diacyl-sn-glycero-3-phospho-L-serine(in) = a 1,2-diacyl-sn-glycero-3-phospho-L-serine(out)</text>
        <dbReference type="Rhea" id="RHEA:38663"/>
        <dbReference type="ChEBI" id="CHEBI:57262"/>
    </reaction>
</comment>
<evidence type="ECO:0000256" key="5">
    <source>
        <dbReference type="ARBA" id="ARBA00022448"/>
    </source>
</evidence>